<proteinExistence type="predicted"/>
<protein>
    <submittedName>
        <fullName evidence="1">Uncharacterized protein</fullName>
    </submittedName>
</protein>
<feature type="non-terminal residue" evidence="1">
    <location>
        <position position="1"/>
    </location>
</feature>
<comment type="caution">
    <text evidence="1">The sequence shown here is derived from an EMBL/GenBank/DDBJ whole genome shotgun (WGS) entry which is preliminary data.</text>
</comment>
<name>A0A699RG63_TANCI</name>
<dbReference type="EMBL" id="BKCJ011080465">
    <property type="protein sequence ID" value="GFC81591.1"/>
    <property type="molecule type" value="Genomic_DNA"/>
</dbReference>
<dbReference type="AlphaFoldDB" id="A0A699RG63"/>
<evidence type="ECO:0000313" key="1">
    <source>
        <dbReference type="EMBL" id="GFC81591.1"/>
    </source>
</evidence>
<accession>A0A699RG63</accession>
<sequence length="44" mass="4457">DKSDVVDNTSSLSQVKDGETATEIVGAGSDKIADAVFTALKVCA</sequence>
<gene>
    <name evidence="1" type="ORF">Tci_853561</name>
</gene>
<organism evidence="1">
    <name type="scientific">Tanacetum cinerariifolium</name>
    <name type="common">Dalmatian daisy</name>
    <name type="synonym">Chrysanthemum cinerariifolium</name>
    <dbReference type="NCBI Taxonomy" id="118510"/>
    <lineage>
        <taxon>Eukaryota</taxon>
        <taxon>Viridiplantae</taxon>
        <taxon>Streptophyta</taxon>
        <taxon>Embryophyta</taxon>
        <taxon>Tracheophyta</taxon>
        <taxon>Spermatophyta</taxon>
        <taxon>Magnoliopsida</taxon>
        <taxon>eudicotyledons</taxon>
        <taxon>Gunneridae</taxon>
        <taxon>Pentapetalae</taxon>
        <taxon>asterids</taxon>
        <taxon>campanulids</taxon>
        <taxon>Asterales</taxon>
        <taxon>Asteraceae</taxon>
        <taxon>Asteroideae</taxon>
        <taxon>Anthemideae</taxon>
        <taxon>Anthemidinae</taxon>
        <taxon>Tanacetum</taxon>
    </lineage>
</organism>
<reference evidence="1" key="1">
    <citation type="journal article" date="2019" name="Sci. Rep.">
        <title>Draft genome of Tanacetum cinerariifolium, the natural source of mosquito coil.</title>
        <authorList>
            <person name="Yamashiro T."/>
            <person name="Shiraishi A."/>
            <person name="Satake H."/>
            <person name="Nakayama K."/>
        </authorList>
    </citation>
    <scope>NUCLEOTIDE SEQUENCE</scope>
</reference>